<proteinExistence type="predicted"/>
<gene>
    <name evidence="2" type="ORF">HKW66_Vig0041650</name>
</gene>
<protein>
    <submittedName>
        <fullName evidence="2">Protein INAPERTURATE</fullName>
    </submittedName>
</protein>
<evidence type="ECO:0000313" key="2">
    <source>
        <dbReference type="EMBL" id="KAG2404910.1"/>
    </source>
</evidence>
<accession>A0A8T0KX26</accession>
<feature type="compositionally biased region" description="Low complexity" evidence="1">
    <location>
        <begin position="16"/>
        <end position="26"/>
    </location>
</feature>
<reference evidence="2 3" key="1">
    <citation type="submission" date="2020-05" db="EMBL/GenBank/DDBJ databases">
        <title>Vigna angularis (adzuki bean) Var. LongXiaoDou No. 4 denovo assembly.</title>
        <authorList>
            <person name="Xiang H."/>
        </authorList>
    </citation>
    <scope>NUCLEOTIDE SEQUENCE [LARGE SCALE GENOMIC DNA]</scope>
    <source>
        <tissue evidence="2">Leaf</tissue>
    </source>
</reference>
<evidence type="ECO:0000256" key="1">
    <source>
        <dbReference type="SAM" id="MobiDB-lite"/>
    </source>
</evidence>
<feature type="compositionally biased region" description="Low complexity" evidence="1">
    <location>
        <begin position="34"/>
        <end position="61"/>
    </location>
</feature>
<dbReference type="EMBL" id="JABFOF010000002">
    <property type="protein sequence ID" value="KAG2404910.1"/>
    <property type="molecule type" value="Genomic_DNA"/>
</dbReference>
<feature type="region of interest" description="Disordered" evidence="1">
    <location>
        <begin position="15"/>
        <end position="70"/>
    </location>
</feature>
<dbReference type="Proteomes" id="UP000743370">
    <property type="component" value="Unassembled WGS sequence"/>
</dbReference>
<sequence>MCSILHQQYPLRLTKTTPAATSPSPSLTVHGRLSVASATSSPPSQTASSAPRVPSWSASWGTGSGAGRSIISLPPRRWGGADAKAQMEEVVSVVLWANRVRRSVLVDIMSATIVYQAMLFLEGLAQFLIGFRE</sequence>
<evidence type="ECO:0000313" key="3">
    <source>
        <dbReference type="Proteomes" id="UP000743370"/>
    </source>
</evidence>
<organism evidence="2 3">
    <name type="scientific">Phaseolus angularis</name>
    <name type="common">Azuki bean</name>
    <name type="synonym">Vigna angularis</name>
    <dbReference type="NCBI Taxonomy" id="3914"/>
    <lineage>
        <taxon>Eukaryota</taxon>
        <taxon>Viridiplantae</taxon>
        <taxon>Streptophyta</taxon>
        <taxon>Embryophyta</taxon>
        <taxon>Tracheophyta</taxon>
        <taxon>Spermatophyta</taxon>
        <taxon>Magnoliopsida</taxon>
        <taxon>eudicotyledons</taxon>
        <taxon>Gunneridae</taxon>
        <taxon>Pentapetalae</taxon>
        <taxon>rosids</taxon>
        <taxon>fabids</taxon>
        <taxon>Fabales</taxon>
        <taxon>Fabaceae</taxon>
        <taxon>Papilionoideae</taxon>
        <taxon>50 kb inversion clade</taxon>
        <taxon>NPAAA clade</taxon>
        <taxon>indigoferoid/millettioid clade</taxon>
        <taxon>Phaseoleae</taxon>
        <taxon>Vigna</taxon>
    </lineage>
</organism>
<name>A0A8T0KX26_PHAAN</name>
<dbReference type="AlphaFoldDB" id="A0A8T0KX26"/>
<comment type="caution">
    <text evidence="2">The sequence shown here is derived from an EMBL/GenBank/DDBJ whole genome shotgun (WGS) entry which is preliminary data.</text>
</comment>